<keyword evidence="2 4" id="KW-0808">Transferase</keyword>
<comment type="function">
    <text evidence="4">Functions in the N-end rule pathway of protein degradation where it conjugates Leu, Phe and, less efficiently, Met from aminoacyl-tRNAs to the N-termini of proteins containing an N-terminal arginine or lysine.</text>
</comment>
<dbReference type="GO" id="GO:0030163">
    <property type="term" value="P:protein catabolic process"/>
    <property type="evidence" value="ECO:0007669"/>
    <property type="project" value="UniProtKB-UniRule"/>
</dbReference>
<comment type="subcellular location">
    <subcellularLocation>
        <location evidence="4">Cytoplasm</location>
    </subcellularLocation>
</comment>
<evidence type="ECO:0000256" key="1">
    <source>
        <dbReference type="ARBA" id="ARBA00022490"/>
    </source>
</evidence>
<gene>
    <name evidence="4" type="primary">aat</name>
    <name evidence="5" type="ORF">SAMN06265218_101196</name>
</gene>
<sequence length="203" mass="23409">MISPEKLLNAYANGMFPMADSRQDPRAKWYTSSHRGIIPMEAFHVSSNVRRIVRNHHYHIKFNRDFRTVMEACANRKSTWISDELIDSYCNLHEMGHAHAVSVYTKDWELVGGQYGVSLGAAYFGESMFGWAKEASKVALYWCHQALRQGGFELWDTQFWTEHLARFGCIEISADEYDKKLKKALKKSASFRKVSPGKESMDK</sequence>
<dbReference type="GO" id="GO:0005737">
    <property type="term" value="C:cytoplasm"/>
    <property type="evidence" value="ECO:0007669"/>
    <property type="project" value="UniProtKB-SubCell"/>
</dbReference>
<protein>
    <recommendedName>
        <fullName evidence="4">Leucyl/phenylalanyl-tRNA--protein transferase</fullName>
        <ecNumber evidence="4">2.3.2.6</ecNumber>
    </recommendedName>
    <alternativeName>
        <fullName evidence="4">L/F-transferase</fullName>
    </alternativeName>
    <alternativeName>
        <fullName evidence="4">Leucyltransferase</fullName>
    </alternativeName>
    <alternativeName>
        <fullName evidence="4">Phenyalanyltransferase</fullName>
    </alternativeName>
</protein>
<keyword evidence="3 4" id="KW-0012">Acyltransferase</keyword>
<evidence type="ECO:0000256" key="3">
    <source>
        <dbReference type="ARBA" id="ARBA00023315"/>
    </source>
</evidence>
<keyword evidence="1 4" id="KW-0963">Cytoplasm</keyword>
<proteinExistence type="inferred from homology"/>
<name>A0A521AL96_9BACT</name>
<dbReference type="InterPro" id="IPR004616">
    <property type="entry name" value="Leu/Phe-tRNA_Trfase"/>
</dbReference>
<dbReference type="InterPro" id="IPR016181">
    <property type="entry name" value="Acyl_CoA_acyltransferase"/>
</dbReference>
<dbReference type="RefSeq" id="WP_246068252.1">
    <property type="nucleotide sequence ID" value="NZ_FXTH01000001.1"/>
</dbReference>
<comment type="similarity">
    <text evidence="4">Belongs to the L/F-transferase family.</text>
</comment>
<dbReference type="PANTHER" id="PTHR30098">
    <property type="entry name" value="LEUCYL/PHENYLALANYL-TRNA--PROTEIN TRANSFERASE"/>
    <property type="match status" value="1"/>
</dbReference>
<evidence type="ECO:0000313" key="5">
    <source>
        <dbReference type="EMBL" id="SMO35589.1"/>
    </source>
</evidence>
<dbReference type="InterPro" id="IPR042203">
    <property type="entry name" value="Leu/Phe-tRNA_Trfase_C"/>
</dbReference>
<comment type="catalytic activity">
    <reaction evidence="4">
        <text>L-phenylalanyl-tRNA(Phe) + an N-terminal L-alpha-aminoacyl-[protein] = an N-terminal L-phenylalanyl-L-alpha-aminoacyl-[protein] + tRNA(Phe)</text>
        <dbReference type="Rhea" id="RHEA:43632"/>
        <dbReference type="Rhea" id="RHEA-COMP:9668"/>
        <dbReference type="Rhea" id="RHEA-COMP:9699"/>
        <dbReference type="Rhea" id="RHEA-COMP:10636"/>
        <dbReference type="Rhea" id="RHEA-COMP:10637"/>
        <dbReference type="ChEBI" id="CHEBI:78442"/>
        <dbReference type="ChEBI" id="CHEBI:78531"/>
        <dbReference type="ChEBI" id="CHEBI:78597"/>
        <dbReference type="ChEBI" id="CHEBI:83561"/>
        <dbReference type="EC" id="2.3.2.6"/>
    </reaction>
</comment>
<dbReference type="AlphaFoldDB" id="A0A521AL96"/>
<dbReference type="Proteomes" id="UP000317593">
    <property type="component" value="Unassembled WGS sequence"/>
</dbReference>
<dbReference type="PANTHER" id="PTHR30098:SF2">
    <property type="entry name" value="LEUCYL_PHENYLALANYL-TRNA--PROTEIN TRANSFERASE"/>
    <property type="match status" value="1"/>
</dbReference>
<dbReference type="EC" id="2.3.2.6" evidence="4"/>
<comment type="catalytic activity">
    <reaction evidence="4">
        <text>N-terminal L-lysyl-[protein] + L-leucyl-tRNA(Leu) = N-terminal L-leucyl-L-lysyl-[protein] + tRNA(Leu) + H(+)</text>
        <dbReference type="Rhea" id="RHEA:12340"/>
        <dbReference type="Rhea" id="RHEA-COMP:9613"/>
        <dbReference type="Rhea" id="RHEA-COMP:9622"/>
        <dbReference type="Rhea" id="RHEA-COMP:12670"/>
        <dbReference type="Rhea" id="RHEA-COMP:12671"/>
        <dbReference type="ChEBI" id="CHEBI:15378"/>
        <dbReference type="ChEBI" id="CHEBI:65249"/>
        <dbReference type="ChEBI" id="CHEBI:78442"/>
        <dbReference type="ChEBI" id="CHEBI:78494"/>
        <dbReference type="ChEBI" id="CHEBI:133043"/>
        <dbReference type="EC" id="2.3.2.6"/>
    </reaction>
</comment>
<dbReference type="HAMAP" id="MF_00688">
    <property type="entry name" value="Leu_Phe_trans"/>
    <property type="match status" value="1"/>
</dbReference>
<keyword evidence="6" id="KW-1185">Reference proteome</keyword>
<comment type="catalytic activity">
    <reaction evidence="4">
        <text>N-terminal L-arginyl-[protein] + L-leucyl-tRNA(Leu) = N-terminal L-leucyl-L-arginyl-[protein] + tRNA(Leu) + H(+)</text>
        <dbReference type="Rhea" id="RHEA:50416"/>
        <dbReference type="Rhea" id="RHEA-COMP:9613"/>
        <dbReference type="Rhea" id="RHEA-COMP:9622"/>
        <dbReference type="Rhea" id="RHEA-COMP:12672"/>
        <dbReference type="Rhea" id="RHEA-COMP:12673"/>
        <dbReference type="ChEBI" id="CHEBI:15378"/>
        <dbReference type="ChEBI" id="CHEBI:64719"/>
        <dbReference type="ChEBI" id="CHEBI:78442"/>
        <dbReference type="ChEBI" id="CHEBI:78494"/>
        <dbReference type="ChEBI" id="CHEBI:133044"/>
        <dbReference type="EC" id="2.3.2.6"/>
    </reaction>
</comment>
<dbReference type="GO" id="GO:0008914">
    <property type="term" value="F:leucyl-tRNA--protein transferase activity"/>
    <property type="evidence" value="ECO:0007669"/>
    <property type="project" value="UniProtKB-UniRule"/>
</dbReference>
<dbReference type="SUPFAM" id="SSF55729">
    <property type="entry name" value="Acyl-CoA N-acyltransferases (Nat)"/>
    <property type="match status" value="1"/>
</dbReference>
<accession>A0A521AL96</accession>
<reference evidence="5 6" key="1">
    <citation type="submission" date="2017-05" db="EMBL/GenBank/DDBJ databases">
        <authorList>
            <person name="Varghese N."/>
            <person name="Submissions S."/>
        </authorList>
    </citation>
    <scope>NUCLEOTIDE SEQUENCE [LARGE SCALE GENOMIC DNA]</scope>
    <source>
        <strain evidence="5 6">DSM 21194</strain>
    </source>
</reference>
<organism evidence="5 6">
    <name type="scientific">Fodinibius sediminis</name>
    <dbReference type="NCBI Taxonomy" id="1214077"/>
    <lineage>
        <taxon>Bacteria</taxon>
        <taxon>Pseudomonadati</taxon>
        <taxon>Balneolota</taxon>
        <taxon>Balneolia</taxon>
        <taxon>Balneolales</taxon>
        <taxon>Balneolaceae</taxon>
        <taxon>Fodinibius</taxon>
    </lineage>
</organism>
<dbReference type="Gene3D" id="3.40.630.70">
    <property type="entry name" value="Leucyl/phenylalanyl-tRNA-protein transferase, C-terminal domain"/>
    <property type="match status" value="1"/>
</dbReference>
<dbReference type="NCBIfam" id="TIGR00667">
    <property type="entry name" value="aat"/>
    <property type="match status" value="1"/>
</dbReference>
<dbReference type="EMBL" id="FXTH01000001">
    <property type="protein sequence ID" value="SMO35589.1"/>
    <property type="molecule type" value="Genomic_DNA"/>
</dbReference>
<evidence type="ECO:0000313" key="6">
    <source>
        <dbReference type="Proteomes" id="UP000317593"/>
    </source>
</evidence>
<evidence type="ECO:0000256" key="4">
    <source>
        <dbReference type="HAMAP-Rule" id="MF_00688"/>
    </source>
</evidence>
<evidence type="ECO:0000256" key="2">
    <source>
        <dbReference type="ARBA" id="ARBA00022679"/>
    </source>
</evidence>
<dbReference type="Pfam" id="PF03588">
    <property type="entry name" value="Leu_Phe_trans"/>
    <property type="match status" value="1"/>
</dbReference>